<proteinExistence type="predicted"/>
<accession>A0A1J1HXT5</accession>
<protein>
    <submittedName>
        <fullName evidence="2">CLUMA_CG005008, isoform A</fullName>
    </submittedName>
</protein>
<feature type="region of interest" description="Disordered" evidence="1">
    <location>
        <begin position="1"/>
        <end position="28"/>
    </location>
</feature>
<gene>
    <name evidence="2" type="ORF">CLUMA_CG005008</name>
</gene>
<feature type="compositionally biased region" description="Basic and acidic residues" evidence="1">
    <location>
        <begin position="10"/>
        <end position="24"/>
    </location>
</feature>
<organism evidence="2 3">
    <name type="scientific">Clunio marinus</name>
    <dbReference type="NCBI Taxonomy" id="568069"/>
    <lineage>
        <taxon>Eukaryota</taxon>
        <taxon>Metazoa</taxon>
        <taxon>Ecdysozoa</taxon>
        <taxon>Arthropoda</taxon>
        <taxon>Hexapoda</taxon>
        <taxon>Insecta</taxon>
        <taxon>Pterygota</taxon>
        <taxon>Neoptera</taxon>
        <taxon>Endopterygota</taxon>
        <taxon>Diptera</taxon>
        <taxon>Nematocera</taxon>
        <taxon>Chironomoidea</taxon>
        <taxon>Chironomidae</taxon>
        <taxon>Clunio</taxon>
    </lineage>
</organism>
<evidence type="ECO:0000313" key="2">
    <source>
        <dbReference type="EMBL" id="CRK91334.1"/>
    </source>
</evidence>
<keyword evidence="3" id="KW-1185">Reference proteome</keyword>
<reference evidence="2 3" key="1">
    <citation type="submission" date="2015-04" db="EMBL/GenBank/DDBJ databases">
        <authorList>
            <person name="Syromyatnikov M.Y."/>
            <person name="Popov V.N."/>
        </authorList>
    </citation>
    <scope>NUCLEOTIDE SEQUENCE [LARGE SCALE GENOMIC DNA]</scope>
</reference>
<evidence type="ECO:0000313" key="3">
    <source>
        <dbReference type="Proteomes" id="UP000183832"/>
    </source>
</evidence>
<sequence>MAIQEIVSSLRRENTMHDRREMRENRRKKRFKKATVIVVNPSSHSLKTEMCQVFKLKTSICVSKQRQINLEKSLSSATTNDGKF</sequence>
<name>A0A1J1HXT5_9DIPT</name>
<dbReference type="Proteomes" id="UP000183832">
    <property type="component" value="Unassembled WGS sequence"/>
</dbReference>
<dbReference type="EMBL" id="CVRI01000020">
    <property type="protein sequence ID" value="CRK91334.1"/>
    <property type="molecule type" value="Genomic_DNA"/>
</dbReference>
<evidence type="ECO:0000256" key="1">
    <source>
        <dbReference type="SAM" id="MobiDB-lite"/>
    </source>
</evidence>
<dbReference type="AlphaFoldDB" id="A0A1J1HXT5"/>